<dbReference type="SUPFAM" id="SSF55753">
    <property type="entry name" value="Actin depolymerizing proteins"/>
    <property type="match status" value="1"/>
</dbReference>
<evidence type="ECO:0000259" key="3">
    <source>
        <dbReference type="PROSITE" id="PS51263"/>
    </source>
</evidence>
<comment type="similarity">
    <text evidence="1">Belongs to the actin-binding proteins ADF family.</text>
</comment>
<dbReference type="STRING" id="7574.A0A1S3H6K6"/>
<dbReference type="AlphaFoldDB" id="A0A1S3H6K6"/>
<feature type="domain" description="ADF-H" evidence="3">
    <location>
        <begin position="2"/>
        <end position="153"/>
    </location>
</feature>
<keyword evidence="2" id="KW-0009">Actin-binding</keyword>
<reference evidence="5" key="1">
    <citation type="submission" date="2025-08" db="UniProtKB">
        <authorList>
            <consortium name="RefSeq"/>
        </authorList>
    </citation>
    <scope>IDENTIFICATION</scope>
    <source>
        <tissue evidence="5">Gonads</tissue>
    </source>
</reference>
<evidence type="ECO:0000256" key="1">
    <source>
        <dbReference type="ARBA" id="ARBA00006844"/>
    </source>
</evidence>
<dbReference type="SMART" id="SM00102">
    <property type="entry name" value="ADF"/>
    <property type="match status" value="1"/>
</dbReference>
<dbReference type="InterPro" id="IPR029006">
    <property type="entry name" value="ADF-H/Gelsolin-like_dom_sf"/>
</dbReference>
<dbReference type="GO" id="GO:0030042">
    <property type="term" value="P:actin filament depolymerization"/>
    <property type="evidence" value="ECO:0007669"/>
    <property type="project" value="InterPro"/>
</dbReference>
<dbReference type="InParanoid" id="A0A1S3H6K6"/>
<dbReference type="Gene3D" id="3.40.20.10">
    <property type="entry name" value="Severin"/>
    <property type="match status" value="1"/>
</dbReference>
<proteinExistence type="inferred from homology"/>
<sequence length="159" mass="18051">MSSGVKVLEECLTAYNDIKKNKKYVYVIFKIVDHNGKALSAISVDRTSCSTGQKDQDEQGKAYQEFLDYLRDTEEKRECCYALFDYGYTQENSTWKNSVIFFSWNPENAIIKQKMLYTASVKDFVAKLEGIGKTIQANSMDDVAESTVKAKCLKSSRAT</sequence>
<gene>
    <name evidence="5" type="primary">LOC106173246</name>
</gene>
<dbReference type="OMA" id="WSMIYAT"/>
<dbReference type="PROSITE" id="PS51263">
    <property type="entry name" value="ADF_H"/>
    <property type="match status" value="1"/>
</dbReference>
<dbReference type="GO" id="GO:0003779">
    <property type="term" value="F:actin binding"/>
    <property type="evidence" value="ECO:0007669"/>
    <property type="project" value="UniProtKB-KW"/>
</dbReference>
<dbReference type="KEGG" id="lak:106173246"/>
<name>A0A1S3H6K6_LINAN</name>
<dbReference type="PANTHER" id="PTHR11913">
    <property type="entry name" value="COFILIN-RELATED"/>
    <property type="match status" value="1"/>
</dbReference>
<keyword evidence="4" id="KW-1185">Reference proteome</keyword>
<protein>
    <submittedName>
        <fullName evidence="5">Cofilin</fullName>
    </submittedName>
</protein>
<dbReference type="OrthoDB" id="10249245at2759"/>
<dbReference type="InterPro" id="IPR017904">
    <property type="entry name" value="ADF/Cofilin"/>
</dbReference>
<dbReference type="RefSeq" id="XP_013409751.1">
    <property type="nucleotide sequence ID" value="XM_013554297.2"/>
</dbReference>
<evidence type="ECO:0000256" key="2">
    <source>
        <dbReference type="ARBA" id="ARBA00023203"/>
    </source>
</evidence>
<organism evidence="4 5">
    <name type="scientific">Lingula anatina</name>
    <name type="common">Brachiopod</name>
    <name type="synonym">Lingula unguis</name>
    <dbReference type="NCBI Taxonomy" id="7574"/>
    <lineage>
        <taxon>Eukaryota</taxon>
        <taxon>Metazoa</taxon>
        <taxon>Spiralia</taxon>
        <taxon>Lophotrochozoa</taxon>
        <taxon>Brachiopoda</taxon>
        <taxon>Linguliformea</taxon>
        <taxon>Lingulata</taxon>
        <taxon>Lingulida</taxon>
        <taxon>Linguloidea</taxon>
        <taxon>Lingulidae</taxon>
        <taxon>Lingula</taxon>
    </lineage>
</organism>
<dbReference type="InterPro" id="IPR002108">
    <property type="entry name" value="ADF-H"/>
</dbReference>
<dbReference type="GO" id="GO:0015629">
    <property type="term" value="C:actin cytoskeleton"/>
    <property type="evidence" value="ECO:0007669"/>
    <property type="project" value="InterPro"/>
</dbReference>
<dbReference type="Pfam" id="PF00241">
    <property type="entry name" value="Cofilin_ADF"/>
    <property type="match status" value="1"/>
</dbReference>
<dbReference type="GeneID" id="106173246"/>
<accession>A0A1S3H6K6</accession>
<dbReference type="CDD" id="cd11286">
    <property type="entry name" value="ADF_cofilin_like"/>
    <property type="match status" value="1"/>
</dbReference>
<evidence type="ECO:0000313" key="5">
    <source>
        <dbReference type="RefSeq" id="XP_013409751.1"/>
    </source>
</evidence>
<evidence type="ECO:0000313" key="4">
    <source>
        <dbReference type="Proteomes" id="UP000085678"/>
    </source>
</evidence>
<dbReference type="Proteomes" id="UP000085678">
    <property type="component" value="Unplaced"/>
</dbReference>